<feature type="region of interest" description="Disordered" evidence="5">
    <location>
        <begin position="669"/>
        <end position="704"/>
    </location>
</feature>
<dbReference type="AlphaFoldDB" id="A0A1Y1I7W2"/>
<dbReference type="Gene3D" id="3.90.1410.10">
    <property type="entry name" value="set domain protein methyltransferase, domain 1"/>
    <property type="match status" value="1"/>
</dbReference>
<keyword evidence="1 4" id="KW-0489">Methyltransferase</keyword>
<dbReference type="GO" id="GO:0032259">
    <property type="term" value="P:methylation"/>
    <property type="evidence" value="ECO:0007669"/>
    <property type="project" value="UniProtKB-KW"/>
</dbReference>
<dbReference type="PROSITE" id="PS51565">
    <property type="entry name" value="SAM_MT85_SETD3"/>
    <property type="match status" value="1"/>
</dbReference>
<accession>A0A1Y1I7W2</accession>
<dbReference type="EC" id="2.1.1.85" evidence="4"/>
<evidence type="ECO:0000313" key="8">
    <source>
        <dbReference type="Proteomes" id="UP000054558"/>
    </source>
</evidence>
<evidence type="ECO:0000259" key="6">
    <source>
        <dbReference type="PROSITE" id="PS50280"/>
    </source>
</evidence>
<keyword evidence="3 4" id="KW-0949">S-adenosyl-L-methionine</keyword>
<comment type="similarity">
    <text evidence="4">Belongs to the class V-like SAM-binding methyltransferase superfamily. SETD3 actin-histidine methyltransferase family.</text>
</comment>
<keyword evidence="2 4" id="KW-0808">Transferase</keyword>
<gene>
    <name evidence="7" type="ORF">KFL_003280090</name>
</gene>
<dbReference type="Proteomes" id="UP000054558">
    <property type="component" value="Unassembled WGS sequence"/>
</dbReference>
<dbReference type="EMBL" id="DF237277">
    <property type="protein sequence ID" value="GAQ87055.1"/>
    <property type="molecule type" value="Genomic_DNA"/>
</dbReference>
<name>A0A1Y1I7W2_KLENI</name>
<feature type="compositionally biased region" description="Basic and acidic residues" evidence="5">
    <location>
        <begin position="515"/>
        <end position="527"/>
    </location>
</feature>
<dbReference type="PANTHER" id="PTHR13271">
    <property type="entry name" value="UNCHARACTERIZED PUTATIVE METHYLTRANSFERASE"/>
    <property type="match status" value="1"/>
</dbReference>
<dbReference type="GO" id="GO:0018064">
    <property type="term" value="F:protein-L-histidine N-tele-methyltransferase activity"/>
    <property type="evidence" value="ECO:0007669"/>
    <property type="project" value="UniProtKB-EC"/>
</dbReference>
<dbReference type="STRING" id="105231.A0A1Y1I7W2"/>
<dbReference type="SUPFAM" id="SSF82199">
    <property type="entry name" value="SET domain"/>
    <property type="match status" value="1"/>
</dbReference>
<evidence type="ECO:0000256" key="4">
    <source>
        <dbReference type="PROSITE-ProRule" id="PRU00898"/>
    </source>
</evidence>
<keyword evidence="8" id="KW-1185">Reference proteome</keyword>
<feature type="region of interest" description="Disordered" evidence="5">
    <location>
        <begin position="1"/>
        <end position="58"/>
    </location>
</feature>
<dbReference type="InterPro" id="IPR025785">
    <property type="entry name" value="SETD3"/>
</dbReference>
<dbReference type="InterPro" id="IPR001214">
    <property type="entry name" value="SET_dom"/>
</dbReference>
<dbReference type="GO" id="GO:0016279">
    <property type="term" value="F:protein-lysine N-methyltransferase activity"/>
    <property type="evidence" value="ECO:0000318"/>
    <property type="project" value="GO_Central"/>
</dbReference>
<dbReference type="PROSITE" id="PS50280">
    <property type="entry name" value="SET"/>
    <property type="match status" value="1"/>
</dbReference>
<protein>
    <recommendedName>
        <fullName evidence="4">protein-histidine N-methyltransferase</fullName>
        <ecNumber evidence="4">2.1.1.85</ecNumber>
    </recommendedName>
</protein>
<dbReference type="PANTHER" id="PTHR13271:SF151">
    <property type="entry name" value="SET DOMAIN-CONTAINING PROTEIN 4"/>
    <property type="match status" value="1"/>
</dbReference>
<dbReference type="CDD" id="cd19176">
    <property type="entry name" value="SET_SETD3"/>
    <property type="match status" value="1"/>
</dbReference>
<dbReference type="OMA" id="RANRYNH"/>
<comment type="catalytic activity">
    <reaction evidence="4">
        <text>L-histidyl-[protein] + S-adenosyl-L-methionine = N(tele)-methyl-L-histidyl-[protein] + S-adenosyl-L-homocysteine + H(+)</text>
        <dbReference type="Rhea" id="RHEA:19369"/>
        <dbReference type="Rhea" id="RHEA-COMP:9745"/>
        <dbReference type="Rhea" id="RHEA-COMP:11600"/>
        <dbReference type="ChEBI" id="CHEBI:15378"/>
        <dbReference type="ChEBI" id="CHEBI:16367"/>
        <dbReference type="ChEBI" id="CHEBI:29979"/>
        <dbReference type="ChEBI" id="CHEBI:57856"/>
        <dbReference type="ChEBI" id="CHEBI:59789"/>
        <dbReference type="EC" id="2.1.1.85"/>
    </reaction>
</comment>
<evidence type="ECO:0000256" key="2">
    <source>
        <dbReference type="ARBA" id="ARBA00022679"/>
    </source>
</evidence>
<evidence type="ECO:0000256" key="3">
    <source>
        <dbReference type="ARBA" id="ARBA00022691"/>
    </source>
</evidence>
<dbReference type="InterPro" id="IPR046341">
    <property type="entry name" value="SET_dom_sf"/>
</dbReference>
<evidence type="ECO:0000313" key="7">
    <source>
        <dbReference type="EMBL" id="GAQ87055.1"/>
    </source>
</evidence>
<dbReference type="OrthoDB" id="441812at2759"/>
<feature type="compositionally biased region" description="Polar residues" evidence="5">
    <location>
        <begin position="14"/>
        <end position="31"/>
    </location>
</feature>
<organism evidence="7 8">
    <name type="scientific">Klebsormidium nitens</name>
    <name type="common">Green alga</name>
    <name type="synonym">Ulothrix nitens</name>
    <dbReference type="NCBI Taxonomy" id="105231"/>
    <lineage>
        <taxon>Eukaryota</taxon>
        <taxon>Viridiplantae</taxon>
        <taxon>Streptophyta</taxon>
        <taxon>Klebsormidiophyceae</taxon>
        <taxon>Klebsormidiales</taxon>
        <taxon>Klebsormidiaceae</taxon>
        <taxon>Klebsormidium</taxon>
    </lineage>
</organism>
<evidence type="ECO:0000256" key="1">
    <source>
        <dbReference type="ARBA" id="ARBA00022603"/>
    </source>
</evidence>
<feature type="region of interest" description="Disordered" evidence="5">
    <location>
        <begin position="592"/>
        <end position="616"/>
    </location>
</feature>
<feature type="compositionally biased region" description="Acidic residues" evidence="5">
    <location>
        <begin position="544"/>
        <end position="555"/>
    </location>
</feature>
<dbReference type="Pfam" id="PF00856">
    <property type="entry name" value="SET"/>
    <property type="match status" value="1"/>
</dbReference>
<dbReference type="InterPro" id="IPR044428">
    <property type="entry name" value="SETD3_SET"/>
</dbReference>
<dbReference type="Gene3D" id="3.90.1420.10">
    <property type="entry name" value="Rubisco LSMT, substrate-binding domain"/>
    <property type="match status" value="1"/>
</dbReference>
<feature type="region of interest" description="Disordered" evidence="5">
    <location>
        <begin position="476"/>
        <end position="563"/>
    </location>
</feature>
<proteinExistence type="inferred from homology"/>
<dbReference type="InterPro" id="IPR050600">
    <property type="entry name" value="SETD3_SETD6_MTase"/>
</dbReference>
<sequence length="704" mass="76009">MKAKRKPSGVKSGNAANGKTGLQNGNDTSPGGPSLLALDKRKNGSGTEAGAGVDGKVEEAPTTLASLLKELETQSMRPHDAFGNPLDGTTALESARKLHDIVSKISEIEKQVVHPKEKQRTPEKRLQILKQWLEDKGVTLDGVEFRSNLREGCGVVATRNFQEGELIFTVPEGIMMSQLTAAAAKKDCAVLIQASGLVQELGSLQLALHLLFEKHRPSSDPSPWKGYIESLPGLDDGYFLPLGYSIETLEKLDGTQALYDIYRNLRNFVRQYVQCRSLLASFGHYSPAIARANQWFCYSEWLWAVSIVLVRQNNLPHAVQGASKMSHIVALIPAMDSVNHEPGPITANFDFGQKRMELTAKRDFKAGEQIYFSYGFRPASQLFLYNGFVPAELSPGDRIKVPVSLPKSDPLYKKKAALLKLLEVPTDGLLDLMADGRPGRALTIWVRVTAFTEEADVVEHLRLIIEQNTQALRAQQEAALERKGSGNGIPTTNDGTSEGAKGGADSAQEGGVQENEVRGNGKTKPEQENGTQAGGEAENGATEDLADSETAEDVDPSQSAELQPREAAILVSLIEQTLERYPDVQAIEAAAQGDTPSEGGEKAGPASEGPAASLVGGVQGLGLGLKDPLGKGKKQELDIRSVIRKRELTTSAAMVKLERLMLSRGAERLRSVTHDTAGTDIKSQGQKRIGTENGHGGSKEKQRT</sequence>
<feature type="domain" description="SET" evidence="6">
    <location>
        <begin position="141"/>
        <end position="375"/>
    </location>
</feature>
<evidence type="ECO:0000256" key="5">
    <source>
        <dbReference type="SAM" id="MobiDB-lite"/>
    </source>
</evidence>
<dbReference type="InterPro" id="IPR036464">
    <property type="entry name" value="Rubisco_LSMT_subst-bd_sf"/>
</dbReference>
<reference evidence="7 8" key="1">
    <citation type="journal article" date="2014" name="Nat. Commun.">
        <title>Klebsormidium flaccidum genome reveals primary factors for plant terrestrial adaptation.</title>
        <authorList>
            <person name="Hori K."/>
            <person name="Maruyama F."/>
            <person name="Fujisawa T."/>
            <person name="Togashi T."/>
            <person name="Yamamoto N."/>
            <person name="Seo M."/>
            <person name="Sato S."/>
            <person name="Yamada T."/>
            <person name="Mori H."/>
            <person name="Tajima N."/>
            <person name="Moriyama T."/>
            <person name="Ikeuchi M."/>
            <person name="Watanabe M."/>
            <person name="Wada H."/>
            <person name="Kobayashi K."/>
            <person name="Saito M."/>
            <person name="Masuda T."/>
            <person name="Sasaki-Sekimoto Y."/>
            <person name="Mashiguchi K."/>
            <person name="Awai K."/>
            <person name="Shimojima M."/>
            <person name="Masuda S."/>
            <person name="Iwai M."/>
            <person name="Nobusawa T."/>
            <person name="Narise T."/>
            <person name="Kondo S."/>
            <person name="Saito H."/>
            <person name="Sato R."/>
            <person name="Murakawa M."/>
            <person name="Ihara Y."/>
            <person name="Oshima-Yamada Y."/>
            <person name="Ohtaka K."/>
            <person name="Satoh M."/>
            <person name="Sonobe K."/>
            <person name="Ishii M."/>
            <person name="Ohtani R."/>
            <person name="Kanamori-Sato M."/>
            <person name="Honoki R."/>
            <person name="Miyazaki D."/>
            <person name="Mochizuki H."/>
            <person name="Umetsu J."/>
            <person name="Higashi K."/>
            <person name="Shibata D."/>
            <person name="Kamiya Y."/>
            <person name="Sato N."/>
            <person name="Nakamura Y."/>
            <person name="Tabata S."/>
            <person name="Ida S."/>
            <person name="Kurokawa K."/>
            <person name="Ohta H."/>
        </authorList>
    </citation>
    <scope>NUCLEOTIDE SEQUENCE [LARGE SCALE GENOMIC DNA]</scope>
    <source>
        <strain evidence="7 8">NIES-2285</strain>
    </source>
</reference>